<evidence type="ECO:0000313" key="3">
    <source>
        <dbReference type="EMBL" id="QDE38920.1"/>
    </source>
</evidence>
<dbReference type="RefSeq" id="WP_139980909.1">
    <property type="nucleotide sequence ID" value="NZ_CP041046.1"/>
</dbReference>
<name>A0A4Y5Z0Q9_9GAMM</name>
<feature type="chain" id="PRO_5021291759" evidence="1">
    <location>
        <begin position="20"/>
        <end position="161"/>
    </location>
</feature>
<gene>
    <name evidence="3" type="ORF">FIV34_06750</name>
</gene>
<evidence type="ECO:0000256" key="1">
    <source>
        <dbReference type="SAM" id="SignalP"/>
    </source>
</evidence>
<dbReference type="Pfam" id="PF13827">
    <property type="entry name" value="DUF4189"/>
    <property type="match status" value="1"/>
</dbReference>
<evidence type="ECO:0000313" key="4">
    <source>
        <dbReference type="Proteomes" id="UP000316093"/>
    </source>
</evidence>
<dbReference type="EMBL" id="CP041046">
    <property type="protein sequence ID" value="QDE38920.1"/>
    <property type="molecule type" value="Genomic_DNA"/>
</dbReference>
<evidence type="ECO:0000259" key="2">
    <source>
        <dbReference type="Pfam" id="PF13827"/>
    </source>
</evidence>
<dbReference type="OrthoDB" id="5956360at2"/>
<dbReference type="KEGG" id="lpy:FIV34_06750"/>
<feature type="signal peptide" evidence="1">
    <location>
        <begin position="1"/>
        <end position="19"/>
    </location>
</feature>
<proteinExistence type="predicted"/>
<dbReference type="InterPro" id="IPR025240">
    <property type="entry name" value="DUF4189"/>
</dbReference>
<sequence length="161" mass="17034">MKKLLLFLMLLSCSSACWAEGGCPPGQYPQQGQGWRSCVPIPGQSGGQKNEASVRWPERWQAIATDTTKAILGTSKDLSSMSDAENSAMADCKSKGGTDCRIAISYANGCIAMSVGTTVLSTGYGISKSEAEKSAAAVCTRKGDSTCSVYYSECSYAQRLQ</sequence>
<dbReference type="AlphaFoldDB" id="A0A4Y5Z0Q9"/>
<accession>A0A4Y5Z0Q9</accession>
<feature type="domain" description="DUF4189" evidence="2">
    <location>
        <begin position="60"/>
        <end position="154"/>
    </location>
</feature>
<keyword evidence="1" id="KW-0732">Signal</keyword>
<organism evidence="3 4">
    <name type="scientific">Luteibacter pinisoli</name>
    <dbReference type="NCBI Taxonomy" id="2589080"/>
    <lineage>
        <taxon>Bacteria</taxon>
        <taxon>Pseudomonadati</taxon>
        <taxon>Pseudomonadota</taxon>
        <taxon>Gammaproteobacteria</taxon>
        <taxon>Lysobacterales</taxon>
        <taxon>Rhodanobacteraceae</taxon>
        <taxon>Luteibacter</taxon>
    </lineage>
</organism>
<reference evidence="3 4" key="1">
    <citation type="submission" date="2019-06" db="EMBL/GenBank/DDBJ databases">
        <title>A complete genome sequence for Luteibacter pinisoli MAH-14.</title>
        <authorList>
            <person name="Baltrus D.A."/>
        </authorList>
    </citation>
    <scope>NUCLEOTIDE SEQUENCE [LARGE SCALE GENOMIC DNA]</scope>
    <source>
        <strain evidence="3 4">MAH-14</strain>
    </source>
</reference>
<protein>
    <submittedName>
        <fullName evidence="3">DUF4189 domain-containing protein</fullName>
    </submittedName>
</protein>
<keyword evidence="4" id="KW-1185">Reference proteome</keyword>
<dbReference type="Proteomes" id="UP000316093">
    <property type="component" value="Chromosome"/>
</dbReference>